<dbReference type="GO" id="GO:0016787">
    <property type="term" value="F:hydrolase activity"/>
    <property type="evidence" value="ECO:0007669"/>
    <property type="project" value="UniProtKB-KW"/>
</dbReference>
<feature type="domain" description="CS" evidence="9">
    <location>
        <begin position="11"/>
        <end position="98"/>
    </location>
</feature>
<dbReference type="InterPro" id="IPR008978">
    <property type="entry name" value="HSP20-like_chaperone"/>
</dbReference>
<evidence type="ECO:0000256" key="2">
    <source>
        <dbReference type="ARBA" id="ARBA00022737"/>
    </source>
</evidence>
<keyword evidence="6" id="KW-0067">ATP-binding</keyword>
<dbReference type="SUPFAM" id="SSF49764">
    <property type="entry name" value="HSP20-like chaperones"/>
    <property type="match status" value="1"/>
</dbReference>
<evidence type="ECO:0000256" key="3">
    <source>
        <dbReference type="ARBA" id="ARBA00022741"/>
    </source>
</evidence>
<reference evidence="10 11" key="1">
    <citation type="submission" date="2020-08" db="EMBL/GenBank/DDBJ databases">
        <title>Aphidius gifuensis genome sequencing and assembly.</title>
        <authorList>
            <person name="Du Z."/>
        </authorList>
    </citation>
    <scope>NUCLEOTIDE SEQUENCE [LARGE SCALE GENOMIC DNA]</scope>
    <source>
        <strain evidence="10">YNYX2018</strain>
        <tissue evidence="10">Adults</tissue>
    </source>
</reference>
<dbReference type="PROSITE" id="PS51203">
    <property type="entry name" value="CS"/>
    <property type="match status" value="1"/>
</dbReference>
<evidence type="ECO:0000256" key="8">
    <source>
        <dbReference type="SAM" id="MobiDB-lite"/>
    </source>
</evidence>
<evidence type="ECO:0000256" key="6">
    <source>
        <dbReference type="ARBA" id="ARBA00022840"/>
    </source>
</evidence>
<keyword evidence="4" id="KW-0378">Hydrolase</keyword>
<evidence type="ECO:0000259" key="9">
    <source>
        <dbReference type="PROSITE" id="PS51203"/>
    </source>
</evidence>
<accession>A0A835CVT5</accession>
<dbReference type="Gene3D" id="2.60.40.790">
    <property type="match status" value="1"/>
</dbReference>
<organism evidence="10 11">
    <name type="scientific">Aphidius gifuensis</name>
    <name type="common">Parasitoid wasp</name>
    <dbReference type="NCBI Taxonomy" id="684658"/>
    <lineage>
        <taxon>Eukaryota</taxon>
        <taxon>Metazoa</taxon>
        <taxon>Ecdysozoa</taxon>
        <taxon>Arthropoda</taxon>
        <taxon>Hexapoda</taxon>
        <taxon>Insecta</taxon>
        <taxon>Pterygota</taxon>
        <taxon>Neoptera</taxon>
        <taxon>Endopterygota</taxon>
        <taxon>Hymenoptera</taxon>
        <taxon>Apocrita</taxon>
        <taxon>Ichneumonoidea</taxon>
        <taxon>Braconidae</taxon>
        <taxon>Aphidiinae</taxon>
        <taxon>Aphidius</taxon>
    </lineage>
</organism>
<dbReference type="InterPro" id="IPR007052">
    <property type="entry name" value="CS_dom"/>
</dbReference>
<comment type="caution">
    <text evidence="10">The sequence shown here is derived from an EMBL/GenBank/DDBJ whole genome shotgun (WGS) entry which is preliminary data.</text>
</comment>
<proteinExistence type="predicted"/>
<feature type="region of interest" description="Disordered" evidence="8">
    <location>
        <begin position="147"/>
        <end position="166"/>
    </location>
</feature>
<keyword evidence="5" id="KW-0347">Helicase</keyword>
<dbReference type="EC" id="3.6.4.13" evidence="1"/>
<dbReference type="AlphaFoldDB" id="A0A835CVT5"/>
<protein>
    <recommendedName>
        <fullName evidence="1">RNA helicase</fullName>
        <ecNumber evidence="1">3.6.4.13</ecNumber>
    </recommendedName>
</protein>
<dbReference type="EMBL" id="JACMRX010000001">
    <property type="protein sequence ID" value="KAF7997594.1"/>
    <property type="molecule type" value="Genomic_DNA"/>
</dbReference>
<dbReference type="PANTHER" id="PTHR22655:SF2">
    <property type="entry name" value="ATP-DEPENDENT RNA HELICASE TDRD12-RELATED"/>
    <property type="match status" value="1"/>
</dbReference>
<evidence type="ECO:0000313" key="10">
    <source>
        <dbReference type="EMBL" id="KAF7997594.1"/>
    </source>
</evidence>
<dbReference type="Proteomes" id="UP000639338">
    <property type="component" value="Unassembled WGS sequence"/>
</dbReference>
<dbReference type="CDD" id="cd06463">
    <property type="entry name" value="p23_like"/>
    <property type="match status" value="1"/>
</dbReference>
<evidence type="ECO:0000256" key="5">
    <source>
        <dbReference type="ARBA" id="ARBA00022806"/>
    </source>
</evidence>
<name>A0A835CVT5_APHGI</name>
<evidence type="ECO:0000256" key="4">
    <source>
        <dbReference type="ARBA" id="ARBA00022801"/>
    </source>
</evidence>
<dbReference type="PANTHER" id="PTHR22655">
    <property type="entry name" value="ATP-DEPENDENT RNA HELICASE TDRD12-RELATED"/>
    <property type="match status" value="1"/>
</dbReference>
<keyword evidence="11" id="KW-1185">Reference proteome</keyword>
<sequence>MDMPSLKNSNVITPNVVWYQNDDRVVLRVMLIDVDDYFLAVDYNQLRFSTINNNKNYYLILNLFGAVIPEKTFHKNLGRELRIELPKAHRFLKWSRLVLNREKIPQISMDLDKVEIEQWKLKKPTIKHEWTDWNEYKRINNLNIMPDVPSSDGESSDDERFNLIED</sequence>
<keyword evidence="2" id="KW-0677">Repeat</keyword>
<dbReference type="Pfam" id="PF04969">
    <property type="entry name" value="CS"/>
    <property type="match status" value="1"/>
</dbReference>
<dbReference type="GO" id="GO:0042078">
    <property type="term" value="P:germ-line stem cell division"/>
    <property type="evidence" value="ECO:0007669"/>
    <property type="project" value="TreeGrafter"/>
</dbReference>
<dbReference type="GO" id="GO:0005524">
    <property type="term" value="F:ATP binding"/>
    <property type="evidence" value="ECO:0007669"/>
    <property type="project" value="UniProtKB-KW"/>
</dbReference>
<keyword evidence="3" id="KW-0547">Nucleotide-binding</keyword>
<dbReference type="OrthoDB" id="249932at2759"/>
<evidence type="ECO:0000256" key="1">
    <source>
        <dbReference type="ARBA" id="ARBA00012552"/>
    </source>
</evidence>
<evidence type="ECO:0000313" key="11">
    <source>
        <dbReference type="Proteomes" id="UP000639338"/>
    </source>
</evidence>
<comment type="catalytic activity">
    <reaction evidence="7">
        <text>ATP + H2O = ADP + phosphate + H(+)</text>
        <dbReference type="Rhea" id="RHEA:13065"/>
        <dbReference type="ChEBI" id="CHEBI:15377"/>
        <dbReference type="ChEBI" id="CHEBI:15378"/>
        <dbReference type="ChEBI" id="CHEBI:30616"/>
        <dbReference type="ChEBI" id="CHEBI:43474"/>
        <dbReference type="ChEBI" id="CHEBI:456216"/>
        <dbReference type="EC" id="3.6.4.13"/>
    </reaction>
</comment>
<evidence type="ECO:0000256" key="7">
    <source>
        <dbReference type="ARBA" id="ARBA00047984"/>
    </source>
</evidence>
<gene>
    <name evidence="10" type="ORF">HCN44_006165</name>
</gene>
<dbReference type="GO" id="GO:0003724">
    <property type="term" value="F:RNA helicase activity"/>
    <property type="evidence" value="ECO:0007669"/>
    <property type="project" value="UniProtKB-EC"/>
</dbReference>